<dbReference type="GO" id="GO:0005886">
    <property type="term" value="C:plasma membrane"/>
    <property type="evidence" value="ECO:0007669"/>
    <property type="project" value="TreeGrafter"/>
</dbReference>
<keyword evidence="9 23" id="KW-0418">Kinase</keyword>
<keyword evidence="12 19" id="KW-0472">Membrane</keyword>
<evidence type="ECO:0000256" key="12">
    <source>
        <dbReference type="ARBA" id="ARBA00023136"/>
    </source>
</evidence>
<evidence type="ECO:0000256" key="5">
    <source>
        <dbReference type="ARBA" id="ARBA00022692"/>
    </source>
</evidence>
<feature type="transmembrane region" description="Helical" evidence="19">
    <location>
        <begin position="268"/>
        <end position="291"/>
    </location>
</feature>
<evidence type="ECO:0000256" key="14">
    <source>
        <dbReference type="ARBA" id="ARBA00023170"/>
    </source>
</evidence>
<keyword evidence="3" id="KW-0723">Serine/threonine-protein kinase</keyword>
<dbReference type="EC" id="2.7.11.1" evidence="2"/>
<dbReference type="InterPro" id="IPR001245">
    <property type="entry name" value="Ser-Thr/Tyr_kinase_cat_dom"/>
</dbReference>
<dbReference type="InterPro" id="IPR008271">
    <property type="entry name" value="Ser/Thr_kinase_AS"/>
</dbReference>
<evidence type="ECO:0000256" key="4">
    <source>
        <dbReference type="ARBA" id="ARBA00022679"/>
    </source>
</evidence>
<evidence type="ECO:0000256" key="8">
    <source>
        <dbReference type="ARBA" id="ARBA00022741"/>
    </source>
</evidence>
<evidence type="ECO:0000256" key="6">
    <source>
        <dbReference type="ARBA" id="ARBA00022729"/>
    </source>
</evidence>
<dbReference type="SUPFAM" id="SSF56112">
    <property type="entry name" value="Protein kinase-like (PK-like)"/>
    <property type="match status" value="1"/>
</dbReference>
<evidence type="ECO:0000256" key="17">
    <source>
        <dbReference type="ARBA" id="ARBA00048679"/>
    </source>
</evidence>
<dbReference type="OrthoDB" id="4062651at2759"/>
<keyword evidence="5 19" id="KW-0812">Transmembrane</keyword>
<dbReference type="Gene3D" id="3.30.200.20">
    <property type="entry name" value="Phosphorylase Kinase, domain 1"/>
    <property type="match status" value="1"/>
</dbReference>
<keyword evidence="13" id="KW-1015">Disulfide bond</keyword>
<evidence type="ECO:0000256" key="9">
    <source>
        <dbReference type="ARBA" id="ARBA00022777"/>
    </source>
</evidence>
<evidence type="ECO:0000256" key="3">
    <source>
        <dbReference type="ARBA" id="ARBA00022527"/>
    </source>
</evidence>
<keyword evidence="4" id="KW-0808">Transferase</keyword>
<dbReference type="Proteomes" id="UP000501690">
    <property type="component" value="Linkage Group LG6"/>
</dbReference>
<keyword evidence="8" id="KW-0547">Nucleotide-binding</keyword>
<dbReference type="Pfam" id="PF11883">
    <property type="entry name" value="DUF3403"/>
    <property type="match status" value="1"/>
</dbReference>
<dbReference type="Gene3D" id="3.30.430.20">
    <property type="entry name" value="Gnk2 domain, C-X8-C-X2-C motif"/>
    <property type="match status" value="2"/>
</dbReference>
<dbReference type="FunFam" id="3.30.200.20:FF:000195">
    <property type="entry name" value="G-type lectin S-receptor-like serine/threonine-protein kinase"/>
    <property type="match status" value="1"/>
</dbReference>
<dbReference type="InterPro" id="IPR002902">
    <property type="entry name" value="GNK2"/>
</dbReference>
<dbReference type="InterPro" id="IPR011009">
    <property type="entry name" value="Kinase-like_dom_sf"/>
</dbReference>
<dbReference type="InterPro" id="IPR021820">
    <property type="entry name" value="S-locus_recpt_kinase_C"/>
</dbReference>
<evidence type="ECO:0000256" key="11">
    <source>
        <dbReference type="ARBA" id="ARBA00022989"/>
    </source>
</evidence>
<evidence type="ECO:0000313" key="24">
    <source>
        <dbReference type="Proteomes" id="UP000501690"/>
    </source>
</evidence>
<evidence type="ECO:0000256" key="16">
    <source>
        <dbReference type="ARBA" id="ARBA00047899"/>
    </source>
</evidence>
<feature type="domain" description="Gnk2-homologous" evidence="22">
    <location>
        <begin position="137"/>
        <end position="242"/>
    </location>
</feature>
<keyword evidence="15" id="KW-0325">Glycoprotein</keyword>
<dbReference type="FunFam" id="3.30.430.20:FF:000009">
    <property type="entry name" value="Cysteine-rich receptor-like protein kinase 28"/>
    <property type="match status" value="1"/>
</dbReference>
<dbReference type="EMBL" id="CP039350">
    <property type="protein sequence ID" value="QCD95492.1"/>
    <property type="molecule type" value="Genomic_DNA"/>
</dbReference>
<dbReference type="PROSITE" id="PS51473">
    <property type="entry name" value="GNK2"/>
    <property type="match status" value="2"/>
</dbReference>
<feature type="domain" description="Gnk2-homologous" evidence="22">
    <location>
        <begin position="26"/>
        <end position="130"/>
    </location>
</feature>
<dbReference type="GO" id="GO:0004674">
    <property type="term" value="F:protein serine/threonine kinase activity"/>
    <property type="evidence" value="ECO:0007669"/>
    <property type="project" value="UniProtKB-KW"/>
</dbReference>
<dbReference type="AlphaFoldDB" id="A0A4D6M2Q3"/>
<feature type="chain" id="PRO_5020032080" description="non-specific serine/threonine protein kinase" evidence="20">
    <location>
        <begin position="23"/>
        <end position="657"/>
    </location>
</feature>
<gene>
    <name evidence="23" type="ORF">DEO72_LG6g185</name>
</gene>
<dbReference type="PANTHER" id="PTHR27002:SF518">
    <property type="entry name" value="PROTEIN KINASE DOMAIN"/>
    <property type="match status" value="1"/>
</dbReference>
<dbReference type="PANTHER" id="PTHR27002">
    <property type="entry name" value="RECEPTOR-LIKE SERINE/THREONINE-PROTEIN KINASE SD1-8"/>
    <property type="match status" value="1"/>
</dbReference>
<evidence type="ECO:0000256" key="13">
    <source>
        <dbReference type="ARBA" id="ARBA00023157"/>
    </source>
</evidence>
<dbReference type="SMART" id="SM00220">
    <property type="entry name" value="S_TKc"/>
    <property type="match status" value="1"/>
</dbReference>
<dbReference type="Pfam" id="PF07714">
    <property type="entry name" value="PK_Tyr_Ser-Thr"/>
    <property type="match status" value="1"/>
</dbReference>
<evidence type="ECO:0000256" key="20">
    <source>
        <dbReference type="SAM" id="SignalP"/>
    </source>
</evidence>
<keyword evidence="11 19" id="KW-1133">Transmembrane helix</keyword>
<feature type="domain" description="Protein kinase" evidence="21">
    <location>
        <begin position="339"/>
        <end position="625"/>
    </location>
</feature>
<keyword evidence="24" id="KW-1185">Reference proteome</keyword>
<keyword evidence="14 23" id="KW-0675">Receptor</keyword>
<reference evidence="23 24" key="1">
    <citation type="submission" date="2019-04" db="EMBL/GenBank/DDBJ databases">
        <title>An improved genome assembly and genetic linkage map for asparagus bean, Vigna unguiculata ssp. sesquipedialis.</title>
        <authorList>
            <person name="Xia Q."/>
            <person name="Zhang R."/>
            <person name="Dong Y."/>
        </authorList>
    </citation>
    <scope>NUCLEOTIDE SEQUENCE [LARGE SCALE GENOMIC DNA]</scope>
    <source>
        <tissue evidence="23">Leaf</tissue>
    </source>
</reference>
<dbReference type="PROSITE" id="PS50011">
    <property type="entry name" value="PROTEIN_KINASE_DOM"/>
    <property type="match status" value="1"/>
</dbReference>
<protein>
    <recommendedName>
        <fullName evidence="2">non-specific serine/threonine protein kinase</fullName>
        <ecNumber evidence="2">2.7.11.1</ecNumber>
    </recommendedName>
</protein>
<dbReference type="GO" id="GO:0005524">
    <property type="term" value="F:ATP binding"/>
    <property type="evidence" value="ECO:0007669"/>
    <property type="project" value="UniProtKB-KW"/>
</dbReference>
<dbReference type="Gene3D" id="1.10.510.10">
    <property type="entry name" value="Transferase(Phosphotransferase) domain 1"/>
    <property type="match status" value="1"/>
</dbReference>
<name>A0A4D6M2Q3_VIGUN</name>
<dbReference type="Pfam" id="PF01657">
    <property type="entry name" value="Stress-antifung"/>
    <property type="match status" value="2"/>
</dbReference>
<comment type="catalytic activity">
    <reaction evidence="16">
        <text>L-threonyl-[protein] + ATP = O-phospho-L-threonyl-[protein] + ADP + H(+)</text>
        <dbReference type="Rhea" id="RHEA:46608"/>
        <dbReference type="Rhea" id="RHEA-COMP:11060"/>
        <dbReference type="Rhea" id="RHEA-COMP:11605"/>
        <dbReference type="ChEBI" id="CHEBI:15378"/>
        <dbReference type="ChEBI" id="CHEBI:30013"/>
        <dbReference type="ChEBI" id="CHEBI:30616"/>
        <dbReference type="ChEBI" id="CHEBI:61977"/>
        <dbReference type="ChEBI" id="CHEBI:456216"/>
        <dbReference type="EC" id="2.7.11.1"/>
    </reaction>
</comment>
<keyword evidence="7" id="KW-0677">Repeat</keyword>
<sequence>MATSIPRFVGSIMVTLFTMASSQSLNYVNDDCHNSTTKEQALTLTFSTNLNTTLSRLSSDAATSKGYNHTTTGNGDAVYGLYDCRGDVTGPFCQFCVSTAASEILRQCPNRSSAVIWYNYCILRYSSQNFFGNLTTTPSWEIVENSKNTTDPQELQQAESYMQSLKREATVETNKLYAMGGFNLSDGEERFGLVQCSRDLTNDECSQCLEAMIEKIPQCCATKRAWQVLAPSCLIKYDDFMFYQITDQTSSPLPNPAKKGGSISSKTLIIIIVSVLVVALIFLSCCVYYLWRKYLRNKDGWISVNIPRSFRGHVQREEVLNSDLPTIPLIWIQQSTNYFSELSKLGEGGFGPVYKGNLEDGTEVAVKRLSKASNQGLEEFKNEVIFIAKLQHRNLVRLLGCWIEENEKLLVYEYMPNSSLDSHLFNEEKRQQLDWTLRLSIINGIAKGLLYLHEDSRLRIIHRDLKASNVLLDQEMNPKISDFGLARTFEKGQSQENTRRVMGTYGYMAPEYAMEGLYSVKSDVFAFGVLLLEIIHGKRNSGFHLSEHGQSLLVYSWRLWSEGKSLEMLDPVLEKTYKANEVMKCIHIGLLCVQEDAADRPTMSTVVVMLASDTMALPNPNHPAFSVGRKIKDEESTSKGSKDPSVNDLTISNISPR</sequence>
<dbReference type="PROSITE" id="PS00108">
    <property type="entry name" value="PROTEIN_KINASE_ST"/>
    <property type="match status" value="1"/>
</dbReference>
<dbReference type="InterPro" id="IPR000719">
    <property type="entry name" value="Prot_kinase_dom"/>
</dbReference>
<dbReference type="FunFam" id="1.10.510.10:FF:000467">
    <property type="entry name" value="Liguleless narrow1"/>
    <property type="match status" value="1"/>
</dbReference>
<comment type="subcellular location">
    <subcellularLocation>
        <location evidence="1">Membrane</location>
        <topology evidence="1">Single-pass membrane protein</topology>
    </subcellularLocation>
</comment>
<proteinExistence type="predicted"/>
<feature type="region of interest" description="Disordered" evidence="18">
    <location>
        <begin position="621"/>
        <end position="657"/>
    </location>
</feature>
<evidence type="ECO:0000256" key="19">
    <source>
        <dbReference type="SAM" id="Phobius"/>
    </source>
</evidence>
<organism evidence="23 24">
    <name type="scientific">Vigna unguiculata</name>
    <name type="common">Cowpea</name>
    <dbReference type="NCBI Taxonomy" id="3917"/>
    <lineage>
        <taxon>Eukaryota</taxon>
        <taxon>Viridiplantae</taxon>
        <taxon>Streptophyta</taxon>
        <taxon>Embryophyta</taxon>
        <taxon>Tracheophyta</taxon>
        <taxon>Spermatophyta</taxon>
        <taxon>Magnoliopsida</taxon>
        <taxon>eudicotyledons</taxon>
        <taxon>Gunneridae</taxon>
        <taxon>Pentapetalae</taxon>
        <taxon>rosids</taxon>
        <taxon>fabids</taxon>
        <taxon>Fabales</taxon>
        <taxon>Fabaceae</taxon>
        <taxon>Papilionoideae</taxon>
        <taxon>50 kb inversion clade</taxon>
        <taxon>NPAAA clade</taxon>
        <taxon>indigoferoid/millettioid clade</taxon>
        <taxon>Phaseoleae</taxon>
        <taxon>Vigna</taxon>
    </lineage>
</organism>
<evidence type="ECO:0000256" key="10">
    <source>
        <dbReference type="ARBA" id="ARBA00022840"/>
    </source>
</evidence>
<comment type="catalytic activity">
    <reaction evidence="17">
        <text>L-seryl-[protein] + ATP = O-phospho-L-seryl-[protein] + ADP + H(+)</text>
        <dbReference type="Rhea" id="RHEA:17989"/>
        <dbReference type="Rhea" id="RHEA-COMP:9863"/>
        <dbReference type="Rhea" id="RHEA-COMP:11604"/>
        <dbReference type="ChEBI" id="CHEBI:15378"/>
        <dbReference type="ChEBI" id="CHEBI:29999"/>
        <dbReference type="ChEBI" id="CHEBI:30616"/>
        <dbReference type="ChEBI" id="CHEBI:83421"/>
        <dbReference type="ChEBI" id="CHEBI:456216"/>
        <dbReference type="EC" id="2.7.11.1"/>
    </reaction>
</comment>
<dbReference type="CDD" id="cd23509">
    <property type="entry name" value="Gnk2-like"/>
    <property type="match status" value="2"/>
</dbReference>
<evidence type="ECO:0000256" key="1">
    <source>
        <dbReference type="ARBA" id="ARBA00004167"/>
    </source>
</evidence>
<evidence type="ECO:0000256" key="15">
    <source>
        <dbReference type="ARBA" id="ARBA00023180"/>
    </source>
</evidence>
<evidence type="ECO:0000313" key="23">
    <source>
        <dbReference type="EMBL" id="QCD95492.1"/>
    </source>
</evidence>
<feature type="compositionally biased region" description="Basic and acidic residues" evidence="18">
    <location>
        <begin position="630"/>
        <end position="642"/>
    </location>
</feature>
<evidence type="ECO:0000256" key="7">
    <source>
        <dbReference type="ARBA" id="ARBA00022737"/>
    </source>
</evidence>
<accession>A0A4D6M2Q3</accession>
<feature type="compositionally biased region" description="Polar residues" evidence="18">
    <location>
        <begin position="647"/>
        <end position="657"/>
    </location>
</feature>
<evidence type="ECO:0000259" key="22">
    <source>
        <dbReference type="PROSITE" id="PS51473"/>
    </source>
</evidence>
<keyword evidence="10" id="KW-0067">ATP-binding</keyword>
<keyword evidence="6 20" id="KW-0732">Signal</keyword>
<evidence type="ECO:0000259" key="21">
    <source>
        <dbReference type="PROSITE" id="PS50011"/>
    </source>
</evidence>
<dbReference type="CDD" id="cd14066">
    <property type="entry name" value="STKc_IRAK"/>
    <property type="match status" value="1"/>
</dbReference>
<dbReference type="Gramene" id="Vigun01g014500.1.v1.2">
    <property type="protein sequence ID" value="Vigun01g014500.1.v1.2"/>
    <property type="gene ID" value="Vigun01g014500.v1.2"/>
</dbReference>
<feature type="signal peptide" evidence="20">
    <location>
        <begin position="1"/>
        <end position="22"/>
    </location>
</feature>
<dbReference type="InterPro" id="IPR038408">
    <property type="entry name" value="GNK2_sf"/>
</dbReference>
<evidence type="ECO:0000256" key="2">
    <source>
        <dbReference type="ARBA" id="ARBA00012513"/>
    </source>
</evidence>
<evidence type="ECO:0000256" key="18">
    <source>
        <dbReference type="SAM" id="MobiDB-lite"/>
    </source>
</evidence>